<evidence type="ECO:0000259" key="4">
    <source>
        <dbReference type="PROSITE" id="PS50014"/>
    </source>
</evidence>
<feature type="compositionally biased region" description="Basic and acidic residues" evidence="3">
    <location>
        <begin position="32"/>
        <end position="59"/>
    </location>
</feature>
<sequence length="530" mass="60482">MVDKLKQLRVAELRREVERHDVSIKSLQLKVKRLEEERERGLNLKEEQTDLPNEPEKGVTGEPQRTSPDEVAGKPVSGEESDDRENRSFNESTSTNQKGENRKEDENKPDLRREPEEPVSELPKAVPVQVVAKSCMKLSETVQWRDVAEPAKLCDSLAESEGTEGKKQSSQMSSAKKRRRRYEKEKELVEEEVSPAIKPIAVKCQPLIEFLEILQSHKYGSVFERRLRSQETEKYKKMIRQHMDLRTVQTRLDKGIYSDSAPRFFRDLLLLFNNAIVFFKKNSSERTAASELRKLVVNEMAKSIRKPVKPDPIQKQPDPFHAQPKKTVPPPIVVCGKHCSTSTKLPTETRGSQLVKPKLETKKPLKAFGIKVEQKVLKKEKSELGQRNSRTSKRKGEIKSDSDDLDSSKVERKQKANKQKTTSFLKKIMQNLSSEEDSSNDDKEEREEKRREERRGDSRREGVWGRGGRENNISKGRRGRPPKKPVSTCPPPPETRGSVAAKGKKRKEGGDSQAAVVVEGGGRSRKRLRK</sequence>
<evidence type="ECO:0000313" key="6">
    <source>
        <dbReference type="Proteomes" id="UP000325577"/>
    </source>
</evidence>
<dbReference type="SMART" id="SM00297">
    <property type="entry name" value="BROMO"/>
    <property type="match status" value="1"/>
</dbReference>
<gene>
    <name evidence="5" type="ORF">F0562_001385</name>
</gene>
<protein>
    <recommendedName>
        <fullName evidence="4">Bromo domain-containing protein</fullName>
    </recommendedName>
</protein>
<feature type="compositionally biased region" description="Basic and acidic residues" evidence="3">
    <location>
        <begin position="394"/>
        <end position="414"/>
    </location>
</feature>
<feature type="region of interest" description="Disordered" evidence="3">
    <location>
        <begin position="379"/>
        <end position="530"/>
    </location>
</feature>
<proteinExistence type="predicted"/>
<feature type="compositionally biased region" description="Polar residues" evidence="3">
    <location>
        <begin position="339"/>
        <end position="352"/>
    </location>
</feature>
<dbReference type="CDD" id="cd04369">
    <property type="entry name" value="Bromodomain"/>
    <property type="match status" value="1"/>
</dbReference>
<keyword evidence="6" id="KW-1185">Reference proteome</keyword>
<feature type="domain" description="Bromo" evidence="4">
    <location>
        <begin position="215"/>
        <end position="286"/>
    </location>
</feature>
<feature type="region of interest" description="Disordered" evidence="3">
    <location>
        <begin position="29"/>
        <end position="122"/>
    </location>
</feature>
<dbReference type="OrthoDB" id="1742084at2759"/>
<dbReference type="PANTHER" id="PTHR37888">
    <property type="entry name" value="DNA-BINDING BROMODOMAIN-CONTAINING PROTEIN"/>
    <property type="match status" value="1"/>
</dbReference>
<evidence type="ECO:0000313" key="5">
    <source>
        <dbReference type="EMBL" id="KAA8549597.1"/>
    </source>
</evidence>
<feature type="compositionally biased region" description="Basic and acidic residues" evidence="3">
    <location>
        <begin position="99"/>
        <end position="116"/>
    </location>
</feature>
<organism evidence="5 6">
    <name type="scientific">Nyssa sinensis</name>
    <dbReference type="NCBI Taxonomy" id="561372"/>
    <lineage>
        <taxon>Eukaryota</taxon>
        <taxon>Viridiplantae</taxon>
        <taxon>Streptophyta</taxon>
        <taxon>Embryophyta</taxon>
        <taxon>Tracheophyta</taxon>
        <taxon>Spermatophyta</taxon>
        <taxon>Magnoliopsida</taxon>
        <taxon>eudicotyledons</taxon>
        <taxon>Gunneridae</taxon>
        <taxon>Pentapetalae</taxon>
        <taxon>asterids</taxon>
        <taxon>Cornales</taxon>
        <taxon>Nyssaceae</taxon>
        <taxon>Nyssa</taxon>
    </lineage>
</organism>
<dbReference type="Proteomes" id="UP000325577">
    <property type="component" value="Linkage Group LG0"/>
</dbReference>
<dbReference type="PANTHER" id="PTHR37888:SF8">
    <property type="entry name" value="HISTONE-LYSINE N-METHYLTRANSFERASE, H3 LYSINE-79 SPECIFIC-LIKE"/>
    <property type="match status" value="1"/>
</dbReference>
<feature type="region of interest" description="Disordered" evidence="3">
    <location>
        <begin position="339"/>
        <end position="358"/>
    </location>
</feature>
<dbReference type="SUPFAM" id="SSF47370">
    <property type="entry name" value="Bromodomain"/>
    <property type="match status" value="1"/>
</dbReference>
<dbReference type="EMBL" id="CM018031">
    <property type="protein sequence ID" value="KAA8549597.1"/>
    <property type="molecule type" value="Genomic_DNA"/>
</dbReference>
<evidence type="ECO:0000256" key="2">
    <source>
        <dbReference type="PROSITE-ProRule" id="PRU00035"/>
    </source>
</evidence>
<dbReference type="InterPro" id="IPR001487">
    <property type="entry name" value="Bromodomain"/>
</dbReference>
<feature type="compositionally biased region" description="Polar residues" evidence="3">
    <location>
        <begin position="89"/>
        <end position="98"/>
    </location>
</feature>
<accession>A0A5J5C6T9</accession>
<feature type="region of interest" description="Disordered" evidence="3">
    <location>
        <begin position="308"/>
        <end position="331"/>
    </location>
</feature>
<dbReference type="PROSITE" id="PS50014">
    <property type="entry name" value="BROMODOMAIN_2"/>
    <property type="match status" value="1"/>
</dbReference>
<dbReference type="InterPro" id="IPR036427">
    <property type="entry name" value="Bromodomain-like_sf"/>
</dbReference>
<feature type="region of interest" description="Disordered" evidence="3">
    <location>
        <begin position="158"/>
        <end position="180"/>
    </location>
</feature>
<dbReference type="Gene3D" id="1.20.920.10">
    <property type="entry name" value="Bromodomain-like"/>
    <property type="match status" value="1"/>
</dbReference>
<keyword evidence="1 2" id="KW-0103">Bromodomain</keyword>
<name>A0A5J5C6T9_9ASTE</name>
<evidence type="ECO:0000256" key="1">
    <source>
        <dbReference type="ARBA" id="ARBA00023117"/>
    </source>
</evidence>
<dbReference type="AlphaFoldDB" id="A0A5J5C6T9"/>
<feature type="compositionally biased region" description="Basic and acidic residues" evidence="3">
    <location>
        <begin position="440"/>
        <end position="469"/>
    </location>
</feature>
<evidence type="ECO:0000256" key="3">
    <source>
        <dbReference type="SAM" id="MobiDB-lite"/>
    </source>
</evidence>
<dbReference type="Pfam" id="PF00439">
    <property type="entry name" value="Bromodomain"/>
    <property type="match status" value="1"/>
</dbReference>
<reference evidence="5 6" key="1">
    <citation type="submission" date="2019-09" db="EMBL/GenBank/DDBJ databases">
        <title>A chromosome-level genome assembly of the Chinese tupelo Nyssa sinensis.</title>
        <authorList>
            <person name="Yang X."/>
            <person name="Kang M."/>
            <person name="Yang Y."/>
            <person name="Xiong H."/>
            <person name="Wang M."/>
            <person name="Zhang Z."/>
            <person name="Wang Z."/>
            <person name="Wu H."/>
            <person name="Ma T."/>
            <person name="Liu J."/>
            <person name="Xi Z."/>
        </authorList>
    </citation>
    <scope>NUCLEOTIDE SEQUENCE [LARGE SCALE GENOMIC DNA]</scope>
    <source>
        <strain evidence="5">J267</strain>
        <tissue evidence="5">Leaf</tissue>
    </source>
</reference>